<keyword evidence="4" id="KW-0597">Phosphoprotein</keyword>
<keyword evidence="5 11" id="KW-0479">Metal-binding</keyword>
<dbReference type="PANTHER" id="PTHR11844:SF20">
    <property type="entry name" value="METALLOPROTEINASE INHIBITOR 1"/>
    <property type="match status" value="1"/>
</dbReference>
<dbReference type="Gene3D" id="2.40.50.120">
    <property type="match status" value="1"/>
</dbReference>
<comment type="subunit">
    <text evidence="9">Interacts with MMP1, MMP3, MMP10 and MMP13, but has only very low affinity for MMP14. Interacts with CD63; identified in a complex with CD63 and ITGB1.</text>
</comment>
<keyword evidence="13" id="KW-0732">Signal</keyword>
<dbReference type="Bgee" id="ENSMODG00000010849">
    <property type="expression patterns" value="Expressed in skeleton of lower jaw and 19 other cell types or tissues"/>
</dbReference>
<evidence type="ECO:0000313" key="15">
    <source>
        <dbReference type="Ensembl" id="ENSMODP00000052006.1"/>
    </source>
</evidence>
<feature type="disulfide bond" evidence="12">
    <location>
        <begin position="25"/>
        <end position="95"/>
    </location>
</feature>
<dbReference type="GO" id="GO:0005615">
    <property type="term" value="C:extracellular space"/>
    <property type="evidence" value="ECO:0000318"/>
    <property type="project" value="GO_Central"/>
</dbReference>
<dbReference type="InterPro" id="IPR001134">
    <property type="entry name" value="Netrin_domain"/>
</dbReference>
<dbReference type="InterPro" id="IPR030490">
    <property type="entry name" value="TIMP_CS"/>
</dbReference>
<feature type="signal peptide" evidence="13">
    <location>
        <begin position="1"/>
        <end position="24"/>
    </location>
</feature>
<dbReference type="Proteomes" id="UP000002280">
    <property type="component" value="Chromosome X"/>
</dbReference>
<feature type="disulfide bond" evidence="12">
    <location>
        <begin position="37"/>
        <end position="149"/>
    </location>
</feature>
<evidence type="ECO:0000256" key="3">
    <source>
        <dbReference type="ARBA" id="ARBA00022525"/>
    </source>
</evidence>
<evidence type="ECO:0000256" key="9">
    <source>
        <dbReference type="ARBA" id="ARBA00025946"/>
    </source>
</evidence>
<evidence type="ECO:0000256" key="12">
    <source>
        <dbReference type="PIRSR" id="PIRSR601820-3"/>
    </source>
</evidence>
<dbReference type="GeneTree" id="ENSGT00940000161081"/>
<dbReference type="SUPFAM" id="SSF50242">
    <property type="entry name" value="TIMP-like"/>
    <property type="match status" value="1"/>
</dbReference>
<dbReference type="GO" id="GO:0046872">
    <property type="term" value="F:metal ion binding"/>
    <property type="evidence" value="ECO:0007669"/>
    <property type="project" value="UniProtKB-KW"/>
</dbReference>
<dbReference type="PROSITE" id="PS00288">
    <property type="entry name" value="TIMP"/>
    <property type="match status" value="1"/>
</dbReference>
<dbReference type="SMART" id="SM00206">
    <property type="entry name" value="NTR"/>
    <property type="match status" value="1"/>
</dbReference>
<organism evidence="15 16">
    <name type="scientific">Monodelphis domestica</name>
    <name type="common">Gray short-tailed opossum</name>
    <dbReference type="NCBI Taxonomy" id="13616"/>
    <lineage>
        <taxon>Eukaryota</taxon>
        <taxon>Metazoa</taxon>
        <taxon>Chordata</taxon>
        <taxon>Craniata</taxon>
        <taxon>Vertebrata</taxon>
        <taxon>Euteleostomi</taxon>
        <taxon>Mammalia</taxon>
        <taxon>Metatheria</taxon>
        <taxon>Didelphimorphia</taxon>
        <taxon>Didelphidae</taxon>
        <taxon>Monodelphis</taxon>
    </lineage>
</organism>
<evidence type="ECO:0000256" key="10">
    <source>
        <dbReference type="ARBA" id="ARBA00030100"/>
    </source>
</evidence>
<evidence type="ECO:0000256" key="11">
    <source>
        <dbReference type="PIRSR" id="PIRSR601820-1"/>
    </source>
</evidence>
<dbReference type="InterPro" id="IPR001820">
    <property type="entry name" value="TIMP"/>
</dbReference>
<dbReference type="GO" id="GO:0008191">
    <property type="term" value="F:metalloendopeptidase inhibitor activity"/>
    <property type="evidence" value="ECO:0000318"/>
    <property type="project" value="GO_Central"/>
</dbReference>
<dbReference type="PANTHER" id="PTHR11844">
    <property type="entry name" value="METALLOPROTEASE INHIBITOR"/>
    <property type="match status" value="1"/>
</dbReference>
<keyword evidence="6 11" id="KW-0862">Zinc</keyword>
<reference evidence="15" key="2">
    <citation type="submission" date="2025-08" db="UniProtKB">
        <authorList>
            <consortium name="Ensembl"/>
        </authorList>
    </citation>
    <scope>IDENTIFICATION</scope>
</reference>
<keyword evidence="16" id="KW-1185">Reference proteome</keyword>
<keyword evidence="3" id="KW-0964">Secreted</keyword>
<evidence type="ECO:0000256" key="4">
    <source>
        <dbReference type="ARBA" id="ARBA00022553"/>
    </source>
</evidence>
<dbReference type="AlphaFoldDB" id="A0A5F8GXW8"/>
<evidence type="ECO:0000256" key="7">
    <source>
        <dbReference type="ARBA" id="ARBA00023030"/>
    </source>
</evidence>
<dbReference type="PROSITE" id="PS50189">
    <property type="entry name" value="NTR"/>
    <property type="match status" value="1"/>
</dbReference>
<reference evidence="15" key="3">
    <citation type="submission" date="2025-09" db="UniProtKB">
        <authorList>
            <consortium name="Ensembl"/>
        </authorList>
    </citation>
    <scope>IDENTIFICATION</scope>
</reference>
<dbReference type="InterPro" id="IPR008993">
    <property type="entry name" value="TIMP-like_OB-fold"/>
</dbReference>
<dbReference type="STRING" id="13616.ENSMODP00000052006"/>
<evidence type="ECO:0000313" key="16">
    <source>
        <dbReference type="Proteomes" id="UP000002280"/>
    </source>
</evidence>
<feature type="disulfide bond" evidence="12">
    <location>
        <begin position="27"/>
        <end position="124"/>
    </location>
</feature>
<comment type="subcellular location">
    <subcellularLocation>
        <location evidence="1">Secreted</location>
    </subcellularLocation>
</comment>
<evidence type="ECO:0000259" key="14">
    <source>
        <dbReference type="PROSITE" id="PS50189"/>
    </source>
</evidence>
<evidence type="ECO:0000256" key="5">
    <source>
        <dbReference type="ARBA" id="ARBA00022723"/>
    </source>
</evidence>
<reference evidence="15 16" key="1">
    <citation type="journal article" date="2007" name="Nature">
        <title>Genome of the marsupial Monodelphis domestica reveals innovation in non-coding sequences.</title>
        <authorList>
            <person name="Mikkelsen T.S."/>
            <person name="Wakefield M.J."/>
            <person name="Aken B."/>
            <person name="Amemiya C.T."/>
            <person name="Chang J.L."/>
            <person name="Duke S."/>
            <person name="Garber M."/>
            <person name="Gentles A.J."/>
            <person name="Goodstadt L."/>
            <person name="Heger A."/>
            <person name="Jurka J."/>
            <person name="Kamal M."/>
            <person name="Mauceli E."/>
            <person name="Searle S.M."/>
            <person name="Sharpe T."/>
            <person name="Baker M.L."/>
            <person name="Batzer M.A."/>
            <person name="Benos P.V."/>
            <person name="Belov K."/>
            <person name="Clamp M."/>
            <person name="Cook A."/>
            <person name="Cuff J."/>
            <person name="Das R."/>
            <person name="Davidow L."/>
            <person name="Deakin J.E."/>
            <person name="Fazzari M.J."/>
            <person name="Glass J.L."/>
            <person name="Grabherr M."/>
            <person name="Greally J.M."/>
            <person name="Gu W."/>
            <person name="Hore T.A."/>
            <person name="Huttley G.A."/>
            <person name="Kleber M."/>
            <person name="Jirtle R.L."/>
            <person name="Koina E."/>
            <person name="Lee J.T."/>
            <person name="Mahony S."/>
            <person name="Marra M.A."/>
            <person name="Miller R.D."/>
            <person name="Nicholls R.D."/>
            <person name="Oda M."/>
            <person name="Papenfuss A.T."/>
            <person name="Parra Z.E."/>
            <person name="Pollock D.D."/>
            <person name="Ray D.A."/>
            <person name="Schein J.E."/>
            <person name="Speed T.P."/>
            <person name="Thompson K."/>
            <person name="VandeBerg J.L."/>
            <person name="Wade C.M."/>
            <person name="Walker J.A."/>
            <person name="Waters P.D."/>
            <person name="Webber C."/>
            <person name="Weidman J.R."/>
            <person name="Xie X."/>
            <person name="Zody M.C."/>
            <person name="Baldwin J."/>
            <person name="Abdouelleil A."/>
            <person name="Abdulkadir J."/>
            <person name="Abebe A."/>
            <person name="Abera B."/>
            <person name="Abreu J."/>
            <person name="Acer S.C."/>
            <person name="Aftuck L."/>
            <person name="Alexander A."/>
            <person name="An P."/>
            <person name="Anderson E."/>
            <person name="Anderson S."/>
            <person name="Arachi H."/>
            <person name="Azer M."/>
            <person name="Bachantsang P."/>
            <person name="Barry A."/>
            <person name="Bayul T."/>
            <person name="Berlin A."/>
            <person name="Bessette D."/>
            <person name="Bloom T."/>
            <person name="Bloom T."/>
            <person name="Boguslavskiy L."/>
            <person name="Bonnet C."/>
            <person name="Boukhgalter B."/>
            <person name="Bourzgui I."/>
            <person name="Brown A."/>
            <person name="Cahill P."/>
            <person name="Channer S."/>
            <person name="Cheshatsang Y."/>
            <person name="Chuda L."/>
            <person name="Citroen M."/>
            <person name="Collymore A."/>
            <person name="Cooke P."/>
            <person name="Costello M."/>
            <person name="D'Aco K."/>
            <person name="Daza R."/>
            <person name="De Haan G."/>
            <person name="DeGray S."/>
            <person name="DeMaso C."/>
            <person name="Dhargay N."/>
            <person name="Dooley K."/>
            <person name="Dooley E."/>
            <person name="Doricent M."/>
            <person name="Dorje P."/>
            <person name="Dorjee K."/>
            <person name="Dupes A."/>
            <person name="Elong R."/>
            <person name="Falk J."/>
            <person name="Farina A."/>
            <person name="Faro S."/>
            <person name="Ferguson D."/>
            <person name="Fisher S."/>
            <person name="Foley C.D."/>
            <person name="Franke A."/>
            <person name="Friedrich D."/>
            <person name="Gadbois L."/>
            <person name="Gearin G."/>
            <person name="Gearin C.R."/>
            <person name="Giannoukos G."/>
            <person name="Goode T."/>
            <person name="Graham J."/>
            <person name="Grandbois E."/>
            <person name="Grewal S."/>
            <person name="Gyaltsen K."/>
            <person name="Hafez N."/>
            <person name="Hagos B."/>
            <person name="Hall J."/>
            <person name="Henson C."/>
            <person name="Hollinger A."/>
            <person name="Honan T."/>
            <person name="Huard M.D."/>
            <person name="Hughes L."/>
            <person name="Hurhula B."/>
            <person name="Husby M.E."/>
            <person name="Kamat A."/>
            <person name="Kanga B."/>
            <person name="Kashin S."/>
            <person name="Khazanovich D."/>
            <person name="Kisner P."/>
            <person name="Lance K."/>
            <person name="Lara M."/>
            <person name="Lee W."/>
            <person name="Lennon N."/>
            <person name="Letendre F."/>
            <person name="LeVine R."/>
            <person name="Lipovsky A."/>
            <person name="Liu X."/>
            <person name="Liu J."/>
            <person name="Liu S."/>
            <person name="Lokyitsang T."/>
            <person name="Lokyitsang Y."/>
            <person name="Lubonja R."/>
            <person name="Lui A."/>
            <person name="MacDonald P."/>
            <person name="Magnisalis V."/>
            <person name="Maru K."/>
            <person name="Matthews C."/>
            <person name="McCusker W."/>
            <person name="McDonough S."/>
            <person name="Mehta T."/>
            <person name="Meldrim J."/>
            <person name="Meneus L."/>
            <person name="Mihai O."/>
            <person name="Mihalev A."/>
            <person name="Mihova T."/>
            <person name="Mittelman R."/>
            <person name="Mlenga V."/>
            <person name="Montmayeur A."/>
            <person name="Mulrain L."/>
            <person name="Navidi A."/>
            <person name="Naylor J."/>
            <person name="Negash T."/>
            <person name="Nguyen T."/>
            <person name="Nguyen N."/>
            <person name="Nicol R."/>
            <person name="Norbu C."/>
            <person name="Norbu N."/>
            <person name="Novod N."/>
            <person name="O'Neill B."/>
            <person name="Osman S."/>
            <person name="Markiewicz E."/>
            <person name="Oyono O.L."/>
            <person name="Patti C."/>
            <person name="Phunkhang P."/>
            <person name="Pierre F."/>
            <person name="Priest M."/>
            <person name="Raghuraman S."/>
            <person name="Rege F."/>
            <person name="Reyes R."/>
            <person name="Rise C."/>
            <person name="Rogov P."/>
            <person name="Ross K."/>
            <person name="Ryan E."/>
            <person name="Settipalli S."/>
            <person name="Shea T."/>
            <person name="Sherpa N."/>
            <person name="Shi L."/>
            <person name="Shih D."/>
            <person name="Sparrow T."/>
            <person name="Spaulding J."/>
            <person name="Stalker J."/>
            <person name="Stange-Thomann N."/>
            <person name="Stavropoulos S."/>
            <person name="Stone C."/>
            <person name="Strader C."/>
            <person name="Tesfaye S."/>
            <person name="Thomson T."/>
            <person name="Thoulutsang Y."/>
            <person name="Thoulutsang D."/>
            <person name="Topham K."/>
            <person name="Topping I."/>
            <person name="Tsamla T."/>
            <person name="Vassiliev H."/>
            <person name="Vo A."/>
            <person name="Wangchuk T."/>
            <person name="Wangdi T."/>
            <person name="Weiand M."/>
            <person name="Wilkinson J."/>
            <person name="Wilson A."/>
            <person name="Yadav S."/>
            <person name="Young G."/>
            <person name="Yu Q."/>
            <person name="Zembek L."/>
            <person name="Zhong D."/>
            <person name="Zimmer A."/>
            <person name="Zwirko Z."/>
            <person name="Jaffe D.B."/>
            <person name="Alvarez P."/>
            <person name="Brockman W."/>
            <person name="Butler J."/>
            <person name="Chin C."/>
            <person name="Gnerre S."/>
            <person name="MacCallum I."/>
            <person name="Graves J.A."/>
            <person name="Ponting C.P."/>
            <person name="Breen M."/>
            <person name="Samollow P.B."/>
            <person name="Lander E.S."/>
            <person name="Lindblad-Toh K."/>
        </authorList>
    </citation>
    <scope>NUCLEOTIDE SEQUENCE [LARGE SCALE GENOMIC DNA]</scope>
</reference>
<evidence type="ECO:0000256" key="6">
    <source>
        <dbReference type="ARBA" id="ARBA00022833"/>
    </source>
</evidence>
<dbReference type="GO" id="GO:0034097">
    <property type="term" value="P:response to cytokine"/>
    <property type="evidence" value="ECO:0000318"/>
    <property type="project" value="GO_Central"/>
</dbReference>
<evidence type="ECO:0000256" key="8">
    <source>
        <dbReference type="ARBA" id="ARBA00023157"/>
    </source>
</evidence>
<dbReference type="GO" id="GO:0009725">
    <property type="term" value="P:response to hormone"/>
    <property type="evidence" value="ECO:0000318"/>
    <property type="project" value="GO_Central"/>
</dbReference>
<evidence type="ECO:0000256" key="2">
    <source>
        <dbReference type="ARBA" id="ARBA00013524"/>
    </source>
</evidence>
<dbReference type="Ensembl" id="ENSMODT00000085988.1">
    <property type="protein sequence ID" value="ENSMODP00000052006.1"/>
    <property type="gene ID" value="ENSMODG00000010849.4"/>
</dbReference>
<keyword evidence="8 12" id="KW-1015">Disulfide bond</keyword>
<proteinExistence type="predicted"/>
<dbReference type="InParanoid" id="A0A5F8GXW8"/>
<dbReference type="Pfam" id="PF00965">
    <property type="entry name" value="TIMP"/>
    <property type="match status" value="1"/>
</dbReference>
<feature type="binding site" evidence="11">
    <location>
        <position position="25"/>
    </location>
    <ligand>
        <name>Zn(2+)</name>
        <dbReference type="ChEBI" id="CHEBI:29105"/>
        <note>ligand shared with metalloproteinase partner</note>
    </ligand>
</feature>
<keyword evidence="7" id="KW-0339">Growth factor</keyword>
<evidence type="ECO:0000256" key="13">
    <source>
        <dbReference type="SAM" id="SignalP"/>
    </source>
</evidence>
<accession>A0A5F8GXW8</accession>
<protein>
    <recommendedName>
        <fullName evidence="2">Metalloproteinase inhibitor 1</fullName>
    </recommendedName>
    <alternativeName>
        <fullName evidence="10">Tissue inhibitor of metalloproteinases 1</fullName>
    </alternativeName>
</protein>
<dbReference type="GO" id="GO:0031012">
    <property type="term" value="C:extracellular matrix"/>
    <property type="evidence" value="ECO:0000318"/>
    <property type="project" value="GO_Central"/>
</dbReference>
<feature type="domain" description="NTR" evidence="14">
    <location>
        <begin position="25"/>
        <end position="149"/>
    </location>
</feature>
<evidence type="ECO:0000256" key="1">
    <source>
        <dbReference type="ARBA" id="ARBA00004613"/>
    </source>
</evidence>
<name>A0A5F8GXW8_MONDO</name>
<feature type="chain" id="PRO_5023846645" description="Metalloproteinase inhibitor 1" evidence="13">
    <location>
        <begin position="25"/>
        <end position="276"/>
    </location>
</feature>
<sequence>MGMSGLFLALMLLLLATTVQPGKACSCGPRHPQEDFCSSDMVVTARFLSGPQLNHTLSYLQYKMEIIKKLKGFDILGGITPVPKFLTTPAQESLCSYRFKALAKGQEYLVAGLLREDQLYVTSCSFVKPWSSLSPAQRLGFKQIYASGCGCHVSECNALGDWAGKWQAGVPAEPSLCTSGAALPQCPMWCGERHPLPVDRLTDFPLGRGFPEPPPGLPAKEEWLLLLALPEHGGPTANDLSWPLPPFSLFLSPNKSWPVKSIETKPVVLFGCVTCG</sequence>
<dbReference type="GO" id="GO:0008083">
    <property type="term" value="F:growth factor activity"/>
    <property type="evidence" value="ECO:0007669"/>
    <property type="project" value="UniProtKB-KW"/>
</dbReference>
<dbReference type="GO" id="GO:0051045">
    <property type="term" value="P:negative regulation of membrane protein ectodomain proteolysis"/>
    <property type="evidence" value="ECO:0000318"/>
    <property type="project" value="GO_Central"/>
</dbReference>